<dbReference type="InterPro" id="IPR010730">
    <property type="entry name" value="HET"/>
</dbReference>
<gene>
    <name evidence="2" type="ORF">IFR04_002015</name>
</gene>
<keyword evidence="3" id="KW-1185">Reference proteome</keyword>
<feature type="domain" description="Heterokaryon incompatibility" evidence="1">
    <location>
        <begin position="56"/>
        <end position="187"/>
    </location>
</feature>
<dbReference type="InterPro" id="IPR052895">
    <property type="entry name" value="HetReg/Transcr_Mod"/>
</dbReference>
<dbReference type="Pfam" id="PF06985">
    <property type="entry name" value="HET"/>
    <property type="match status" value="1"/>
</dbReference>
<dbReference type="PANTHER" id="PTHR24148">
    <property type="entry name" value="ANKYRIN REPEAT DOMAIN-CONTAINING PROTEIN 39 HOMOLOG-RELATED"/>
    <property type="match status" value="1"/>
</dbReference>
<accession>A0A8H7WHD9</accession>
<dbReference type="EMBL" id="JAFJYH010000016">
    <property type="protein sequence ID" value="KAG4424855.1"/>
    <property type="molecule type" value="Genomic_DNA"/>
</dbReference>
<evidence type="ECO:0000259" key="1">
    <source>
        <dbReference type="Pfam" id="PF06985"/>
    </source>
</evidence>
<proteinExistence type="predicted"/>
<comment type="caution">
    <text evidence="2">The sequence shown here is derived from an EMBL/GenBank/DDBJ whole genome shotgun (WGS) entry which is preliminary data.</text>
</comment>
<evidence type="ECO:0000313" key="3">
    <source>
        <dbReference type="Proteomes" id="UP000664132"/>
    </source>
</evidence>
<dbReference type="OrthoDB" id="2157530at2759"/>
<evidence type="ECO:0000313" key="2">
    <source>
        <dbReference type="EMBL" id="KAG4424855.1"/>
    </source>
</evidence>
<dbReference type="AlphaFoldDB" id="A0A8H7WHD9"/>
<dbReference type="Proteomes" id="UP000664132">
    <property type="component" value="Unassembled WGS sequence"/>
</dbReference>
<protein>
    <recommendedName>
        <fullName evidence="1">Heterokaryon incompatibility domain-containing protein</fullName>
    </recommendedName>
</protein>
<reference evidence="2" key="1">
    <citation type="submission" date="2021-02" db="EMBL/GenBank/DDBJ databases">
        <title>Genome sequence Cadophora malorum strain M34.</title>
        <authorList>
            <person name="Stefanovic E."/>
            <person name="Vu D."/>
            <person name="Scully C."/>
            <person name="Dijksterhuis J."/>
            <person name="Roader J."/>
            <person name="Houbraken J."/>
        </authorList>
    </citation>
    <scope>NUCLEOTIDE SEQUENCE</scope>
    <source>
        <strain evidence="2">M34</strain>
    </source>
</reference>
<name>A0A8H7WHD9_9HELO</name>
<organism evidence="2 3">
    <name type="scientific">Cadophora malorum</name>
    <dbReference type="NCBI Taxonomy" id="108018"/>
    <lineage>
        <taxon>Eukaryota</taxon>
        <taxon>Fungi</taxon>
        <taxon>Dikarya</taxon>
        <taxon>Ascomycota</taxon>
        <taxon>Pezizomycotina</taxon>
        <taxon>Leotiomycetes</taxon>
        <taxon>Helotiales</taxon>
        <taxon>Ploettnerulaceae</taxon>
        <taxon>Cadophora</taxon>
    </lineage>
</organism>
<sequence length="627" mass="70240">MAFTVSHGVFQYRTLAEADSFRLLLLHPSPSHDSDLRCQILHITLSQCDRDIIDQYSALSYVWGDPSNTGSIYVDGTLVTITATLDAALRDLRDASRVLRIWADALCIDQSNLEERASQVGLMAQIYSIAHHTVIHLGPLTREAETVLKAAPSNTSGTVTYSHDLVGIAERNTLQAVWFTRVWVFQELVLSRDPWVQCGSLRARWTDLCRLLVSSGRKQNSKELQVLADMNSNRGPTSLKFLSLLTSRRGLGATDPKDMIYANMGIASDLSSLLGYVQVDYRKDCEEVYESVARYLLDNIGPGGPTIFFPHAASNEQSKRISLASWAPDWSLPASNLVEMYRDNNARKLQLDSKAHYAFVGHPLTLPWVGYEVDVIDSFSDELPNPATFNTKERIGYQEAITKLKKMYSNVWWSGDEFGQHQHVDLRGKEDEHERLCRVLGDEWLQIMGNELPKLYPKSSIENMGIEENFLGSFRKWLEACAPQQLILAGSGSEGMASLMYTYLLPQQIPSALTGRRFAATKAGRIGVVPRNVQVGDLVVQLAGPLNTLVLRRDPKLRVACSETEIKNALKISSEVESTKPNRRLDLMAKVDQMAVENCTLVGECYIDGVVGWKLKEKYDCKIYALR</sequence>
<dbReference type="PANTHER" id="PTHR24148:SF73">
    <property type="entry name" value="HET DOMAIN PROTEIN (AFU_ORTHOLOGUE AFUA_8G01020)"/>
    <property type="match status" value="1"/>
</dbReference>